<gene>
    <name evidence="1" type="ORF">SAMN05421872_108197</name>
</gene>
<dbReference type="OrthoDB" id="3824812at2"/>
<dbReference type="STRING" id="1045774.SAMN05421872_108197"/>
<evidence type="ECO:0000313" key="2">
    <source>
        <dbReference type="Proteomes" id="UP000199034"/>
    </source>
</evidence>
<organism evidence="1 2">
    <name type="scientific">Nocardioides lianchengensis</name>
    <dbReference type="NCBI Taxonomy" id="1045774"/>
    <lineage>
        <taxon>Bacteria</taxon>
        <taxon>Bacillati</taxon>
        <taxon>Actinomycetota</taxon>
        <taxon>Actinomycetes</taxon>
        <taxon>Propionibacteriales</taxon>
        <taxon>Nocardioidaceae</taxon>
        <taxon>Nocardioides</taxon>
    </lineage>
</organism>
<keyword evidence="2" id="KW-1185">Reference proteome</keyword>
<reference evidence="1 2" key="1">
    <citation type="submission" date="2016-10" db="EMBL/GenBank/DDBJ databases">
        <authorList>
            <person name="de Groot N.N."/>
        </authorList>
    </citation>
    <scope>NUCLEOTIDE SEQUENCE [LARGE SCALE GENOMIC DNA]</scope>
    <source>
        <strain evidence="1 2">CGMCC 4.6858</strain>
    </source>
</reference>
<dbReference type="AlphaFoldDB" id="A0A1G6V5J5"/>
<name>A0A1G6V5J5_9ACTN</name>
<proteinExistence type="predicted"/>
<evidence type="ECO:0000313" key="1">
    <source>
        <dbReference type="EMBL" id="SDD48808.1"/>
    </source>
</evidence>
<protein>
    <submittedName>
        <fullName evidence="1">Uncharacterized protein</fullName>
    </submittedName>
</protein>
<dbReference type="Proteomes" id="UP000199034">
    <property type="component" value="Unassembled WGS sequence"/>
</dbReference>
<sequence length="175" mass="18209">MGLFDKLTAKLASMGIDHAAVLAGQLGPEDAFVATAGVLPAAYGRGGGGRLLNGTQIAMKAVDAATNAVSGKKHVGGDADSIAAALPREGELRYAALSARGLSLWDFGLNGQQDPPTFVLRITGEQVRSVVDTGKRAQGGAVVVRFTFTDGSFFDYRVLPNGQQFITACAERWPA</sequence>
<dbReference type="EMBL" id="FMZM01000008">
    <property type="protein sequence ID" value="SDD48808.1"/>
    <property type="molecule type" value="Genomic_DNA"/>
</dbReference>
<accession>A0A1G6V5J5</accession>
<dbReference type="RefSeq" id="WP_090858116.1">
    <property type="nucleotide sequence ID" value="NZ_FMZM01000008.1"/>
</dbReference>